<dbReference type="InterPro" id="IPR039551">
    <property type="entry name" value="Cho/carn_acyl_trans"/>
</dbReference>
<dbReference type="GO" id="GO:0004092">
    <property type="term" value="F:carnitine O-acetyltransferase activity"/>
    <property type="evidence" value="ECO:0007669"/>
    <property type="project" value="TreeGrafter"/>
</dbReference>
<evidence type="ECO:0000256" key="5">
    <source>
        <dbReference type="RuleBase" id="RU003801"/>
    </source>
</evidence>
<name>A0AA38MGF5_9CUCU</name>
<gene>
    <name evidence="7" type="ORF">Zmor_014418</name>
</gene>
<dbReference type="PROSITE" id="PS00440">
    <property type="entry name" value="ACYLTRANSF_C_2"/>
    <property type="match status" value="1"/>
</dbReference>
<dbReference type="EMBL" id="JALNTZ010000004">
    <property type="protein sequence ID" value="KAJ3655283.1"/>
    <property type="molecule type" value="Genomic_DNA"/>
</dbReference>
<evidence type="ECO:0000256" key="2">
    <source>
        <dbReference type="ARBA" id="ARBA00022679"/>
    </source>
</evidence>
<dbReference type="PROSITE" id="PS00439">
    <property type="entry name" value="ACYLTRANSF_C_1"/>
    <property type="match status" value="1"/>
</dbReference>
<evidence type="ECO:0000256" key="3">
    <source>
        <dbReference type="ARBA" id="ARBA00023315"/>
    </source>
</evidence>
<comment type="similarity">
    <text evidence="1 5">Belongs to the carnitine/choline acetyltransferase family.</text>
</comment>
<accession>A0AA38MGF5</accession>
<dbReference type="InterPro" id="IPR000542">
    <property type="entry name" value="Carn_acyl_trans"/>
</dbReference>
<dbReference type="PANTHER" id="PTHR22589">
    <property type="entry name" value="CARNITINE O-ACYLTRANSFERASE"/>
    <property type="match status" value="1"/>
</dbReference>
<dbReference type="Gene3D" id="3.30.559.10">
    <property type="entry name" value="Chloramphenicol acetyltransferase-like domain"/>
    <property type="match status" value="1"/>
</dbReference>
<sequence length="641" mass="71632">MLKTEDRHTKYSQDNTMLSKSRLIMSQKKLVGMYQKANSPLLAMSSAAVMQTQVLPHLPVPKLEQTVEKYLKSVEPFLNETELNHTKKLLTQFQSESGLGPKLQKLLVEKAQETDSWLVDWWLNVAYLGYRDPVVVYSSPGLAFPCQSFSSQEDRLDYTAKLISGALSYKTLIDSGKMATDMMGKDPLDMNQYKKIFGTCRLPGLKCDNLEYNPQSKHIVIVNNNNFFKLPVIDECGSVINVGEIINALVQITEDSQEAGPPVGILTSDNRNNWGRAYQDLTLDLTNLKSAREIQTSLFLVCLDKPMCHENDDNRTAASRQLIYGGGSSANAANRWYDKTVQFVVSEDGIVGLTYEHSPSEGQPIAVMTDYIMDHIAQDKSINKPDVAFYAAPEKLNFNVDDKIQKAIDCASSNIDKLGANLDMNCFQFNCYGKEFVKTQKMSPDSFIQIAMQYAFFRIHKVPGAHYESAATRKYIHGRTETIRSCSNESIAFAKAMLDNSKSANERVAALKQAVNAHKKYSIEAVNGFGVDRHLLGLKLTAIENQLPIPEIFSDPSFTRSTHMRLSTSQVATKCDGFMCYAPLVPDGYGCCYNPRKNDINFAVSAFCEHPGTTAAQFRDALEESLIDMHDLLATTQKSKL</sequence>
<evidence type="ECO:0000313" key="8">
    <source>
        <dbReference type="Proteomes" id="UP001168821"/>
    </source>
</evidence>
<dbReference type="Proteomes" id="UP001168821">
    <property type="component" value="Unassembled WGS sequence"/>
</dbReference>
<evidence type="ECO:0000313" key="7">
    <source>
        <dbReference type="EMBL" id="KAJ3655283.1"/>
    </source>
</evidence>
<proteinExistence type="inferred from homology"/>
<evidence type="ECO:0000259" key="6">
    <source>
        <dbReference type="Pfam" id="PF00755"/>
    </source>
</evidence>
<organism evidence="7 8">
    <name type="scientific">Zophobas morio</name>
    <dbReference type="NCBI Taxonomy" id="2755281"/>
    <lineage>
        <taxon>Eukaryota</taxon>
        <taxon>Metazoa</taxon>
        <taxon>Ecdysozoa</taxon>
        <taxon>Arthropoda</taxon>
        <taxon>Hexapoda</taxon>
        <taxon>Insecta</taxon>
        <taxon>Pterygota</taxon>
        <taxon>Neoptera</taxon>
        <taxon>Endopterygota</taxon>
        <taxon>Coleoptera</taxon>
        <taxon>Polyphaga</taxon>
        <taxon>Cucujiformia</taxon>
        <taxon>Tenebrionidae</taxon>
        <taxon>Zophobas</taxon>
    </lineage>
</organism>
<keyword evidence="8" id="KW-1185">Reference proteome</keyword>
<dbReference type="InterPro" id="IPR023213">
    <property type="entry name" value="CAT-like_dom_sf"/>
</dbReference>
<reference evidence="7" key="1">
    <citation type="journal article" date="2023" name="G3 (Bethesda)">
        <title>Whole genome assemblies of Zophobas morio and Tenebrio molitor.</title>
        <authorList>
            <person name="Kaur S."/>
            <person name="Stinson S.A."/>
            <person name="diCenzo G.C."/>
        </authorList>
    </citation>
    <scope>NUCLEOTIDE SEQUENCE</scope>
    <source>
        <strain evidence="7">QUZm001</strain>
    </source>
</reference>
<dbReference type="GO" id="GO:0005777">
    <property type="term" value="C:peroxisome"/>
    <property type="evidence" value="ECO:0007669"/>
    <property type="project" value="TreeGrafter"/>
</dbReference>
<dbReference type="InterPro" id="IPR042231">
    <property type="entry name" value="Cho/carn_acyl_trans_2"/>
</dbReference>
<comment type="caution">
    <text evidence="7">The sequence shown here is derived from an EMBL/GenBank/DDBJ whole genome shotgun (WGS) entry which is preliminary data.</text>
</comment>
<evidence type="ECO:0000256" key="1">
    <source>
        <dbReference type="ARBA" id="ARBA00005232"/>
    </source>
</evidence>
<keyword evidence="3 5" id="KW-0012">Acyltransferase</keyword>
<dbReference type="AlphaFoldDB" id="A0AA38MGF5"/>
<dbReference type="SUPFAM" id="SSF52777">
    <property type="entry name" value="CoA-dependent acyltransferases"/>
    <property type="match status" value="2"/>
</dbReference>
<dbReference type="Gene3D" id="3.30.559.70">
    <property type="entry name" value="Choline/Carnitine o-acyltransferase, domain 2"/>
    <property type="match status" value="1"/>
</dbReference>
<feature type="domain" description="Choline/carnitine acyltransferase" evidence="6">
    <location>
        <begin position="58"/>
        <end position="624"/>
    </location>
</feature>
<dbReference type="Pfam" id="PF00755">
    <property type="entry name" value="Carn_acyltransf"/>
    <property type="match status" value="1"/>
</dbReference>
<keyword evidence="2 5" id="KW-0808">Transferase</keyword>
<feature type="active site" description="Proton acceptor" evidence="4">
    <location>
        <position position="357"/>
    </location>
</feature>
<evidence type="ECO:0000256" key="4">
    <source>
        <dbReference type="PIRSR" id="PIRSR600542-1"/>
    </source>
</evidence>
<dbReference type="GO" id="GO:0019254">
    <property type="term" value="P:carnitine metabolic process, CoA-linked"/>
    <property type="evidence" value="ECO:0007669"/>
    <property type="project" value="TreeGrafter"/>
</dbReference>
<dbReference type="FunFam" id="3.30.559.70:FF:000002">
    <property type="entry name" value="Carnitine O-acetyltransferase"/>
    <property type="match status" value="1"/>
</dbReference>
<dbReference type="PANTHER" id="PTHR22589:SF103">
    <property type="entry name" value="CARNITINE O-ACETYL-TRANSFERASE, ISOFORM A-RELATED"/>
    <property type="match status" value="1"/>
</dbReference>
<protein>
    <recommendedName>
        <fullName evidence="6">Choline/carnitine acyltransferase domain-containing protein</fullName>
    </recommendedName>
</protein>